<evidence type="ECO:0000313" key="1">
    <source>
        <dbReference type="EMBL" id="XFD39574.1"/>
    </source>
</evidence>
<dbReference type="Proteomes" id="UP001149860">
    <property type="component" value="Chromosome"/>
</dbReference>
<sequence length="243" mass="27523">MTDDVLITVVVPTHNLADYIGKTLDALANQKYQQFEVLVVDDASTDETVTVAKRYEKLDSRFRVIALKDHVGVSKARNMGIDETKGNVLTFVDGDDIVDPEFLQVMAVGMSDPKIDMVTVGYRWGFRGAGQLEHEGLIEVSKREVCDSINTRGNLIGGYVWNKAFRVSILRDKQIRFDETLDLAEDLLFTADYVYATNNFLFDAQPLYDKISRPGSTIHSASFKQREREHEVRRHIDEMGAKI</sequence>
<reference evidence="1" key="1">
    <citation type="submission" date="2024-08" db="EMBL/GenBank/DDBJ databases">
        <title>Lentilactobacillus sp. nov., isolated from tree bark.</title>
        <authorList>
            <person name="Phuengjayaem S."/>
            <person name="Tanasupawat S."/>
        </authorList>
    </citation>
    <scope>NUCLEOTIDE SEQUENCE</scope>
    <source>
        <strain evidence="1">SPB1-3</strain>
    </source>
</reference>
<proteinExistence type="predicted"/>
<name>A0ACD5DEI5_9LACO</name>
<evidence type="ECO:0000313" key="2">
    <source>
        <dbReference type="Proteomes" id="UP001149860"/>
    </source>
</evidence>
<accession>A0ACD5DEI5</accession>
<organism evidence="1 2">
    <name type="scientific">Lentilactobacillus terminaliae</name>
    <dbReference type="NCBI Taxonomy" id="3003483"/>
    <lineage>
        <taxon>Bacteria</taxon>
        <taxon>Bacillati</taxon>
        <taxon>Bacillota</taxon>
        <taxon>Bacilli</taxon>
        <taxon>Lactobacillales</taxon>
        <taxon>Lactobacillaceae</taxon>
        <taxon>Lentilactobacillus</taxon>
    </lineage>
</organism>
<dbReference type="EMBL" id="CP168151">
    <property type="protein sequence ID" value="XFD39574.1"/>
    <property type="molecule type" value="Genomic_DNA"/>
</dbReference>
<protein>
    <submittedName>
        <fullName evidence="1">Glycosyltransferase family 2 protein</fullName>
    </submittedName>
</protein>
<keyword evidence="2" id="KW-1185">Reference proteome</keyword>
<gene>
    <name evidence="1" type="ORF">O0236_009275</name>
</gene>